<evidence type="ECO:0000313" key="4">
    <source>
        <dbReference type="Proteomes" id="UP000309848"/>
    </source>
</evidence>
<keyword evidence="1" id="KW-1188">Viral release from host cell</keyword>
<keyword evidence="2" id="KW-0231">Viral genome packaging</keyword>
<evidence type="ECO:0000256" key="2">
    <source>
        <dbReference type="ARBA" id="ARBA00023219"/>
    </source>
</evidence>
<evidence type="ECO:0000313" key="3">
    <source>
        <dbReference type="EMBL" id="TGX45726.1"/>
    </source>
</evidence>
<evidence type="ECO:0000256" key="1">
    <source>
        <dbReference type="ARBA" id="ARBA00022612"/>
    </source>
</evidence>
<gene>
    <name evidence="3" type="ORF">E5A74_00650</name>
</gene>
<proteinExistence type="predicted"/>
<sequence>MTPKQERFVDEYLIDLNATQAAIRAGYSERTAEDIGRQLLRKTPVALAISTARRERAERTRIDADWLLARLADETGADAAELYDAKGNIRPIREWPLIWRQGLVAGIETTTDAKGKVKVTKLRLVDRSRRLELIGRHVDVQAFKDRVEVNLSVDRAAELDAFLKA</sequence>
<dbReference type="InterPro" id="IPR005335">
    <property type="entry name" value="Terminase_ssu"/>
</dbReference>
<comment type="caution">
    <text evidence="3">The sequence shown here is derived from an EMBL/GenBank/DDBJ whole genome shotgun (WGS) entry which is preliminary data.</text>
</comment>
<name>A0A4S1WVW6_9SPHN</name>
<dbReference type="OrthoDB" id="8227562at2"/>
<dbReference type="RefSeq" id="WP_135981823.1">
    <property type="nucleotide sequence ID" value="NZ_JAASQM010000001.1"/>
</dbReference>
<keyword evidence="4" id="KW-1185">Reference proteome</keyword>
<dbReference type="EMBL" id="SRXU01000001">
    <property type="protein sequence ID" value="TGX45726.1"/>
    <property type="molecule type" value="Genomic_DNA"/>
</dbReference>
<dbReference type="PANTHER" id="PTHR41328">
    <property type="entry name" value="TERMINASE SMALL SUBUNIT-RELATED"/>
    <property type="match status" value="1"/>
</dbReference>
<dbReference type="InterPro" id="IPR038713">
    <property type="entry name" value="Terminase_Gp1_N_sf"/>
</dbReference>
<dbReference type="GO" id="GO:0051276">
    <property type="term" value="P:chromosome organization"/>
    <property type="evidence" value="ECO:0007669"/>
    <property type="project" value="InterPro"/>
</dbReference>
<dbReference type="Pfam" id="PF03592">
    <property type="entry name" value="Terminase_2"/>
    <property type="match status" value="1"/>
</dbReference>
<dbReference type="AlphaFoldDB" id="A0A4S1WVW6"/>
<accession>A0A4S1WVW6</accession>
<reference evidence="3 4" key="1">
    <citation type="submission" date="2019-04" db="EMBL/GenBank/DDBJ databases">
        <title>Sphingomonas psychrotolerans sp. nov., isolated from soil in the Tianshan Mountains, Xinjiang, China.</title>
        <authorList>
            <person name="Luo Y."/>
            <person name="Sheng H."/>
        </authorList>
    </citation>
    <scope>NUCLEOTIDE SEQUENCE [LARGE SCALE GENOMIC DNA]</scope>
    <source>
        <strain evidence="3 4">KIS18-15</strain>
    </source>
</reference>
<dbReference type="InterPro" id="IPR052404">
    <property type="entry name" value="SPP1-like_terminase"/>
</dbReference>
<dbReference type="PANTHER" id="PTHR41328:SF2">
    <property type="entry name" value="TERMINASE SMALL SUBUNIT"/>
    <property type="match status" value="1"/>
</dbReference>
<dbReference type="Proteomes" id="UP000309848">
    <property type="component" value="Unassembled WGS sequence"/>
</dbReference>
<protein>
    <submittedName>
        <fullName evidence="3">Terminase small subunit</fullName>
    </submittedName>
</protein>
<dbReference type="Gene3D" id="1.10.10.1400">
    <property type="entry name" value="Terminase, small subunit, N-terminal DNA-binding domain, HTH motif"/>
    <property type="match status" value="1"/>
</dbReference>
<organism evidence="3 4">
    <name type="scientific">Sphingomonas naasensis</name>
    <dbReference type="NCBI Taxonomy" id="1344951"/>
    <lineage>
        <taxon>Bacteria</taxon>
        <taxon>Pseudomonadati</taxon>
        <taxon>Pseudomonadota</taxon>
        <taxon>Alphaproteobacteria</taxon>
        <taxon>Sphingomonadales</taxon>
        <taxon>Sphingomonadaceae</taxon>
        <taxon>Sphingomonas</taxon>
    </lineage>
</organism>